<evidence type="ECO:0000313" key="7">
    <source>
        <dbReference type="EMBL" id="KAF2031009.1"/>
    </source>
</evidence>
<feature type="transmembrane region" description="Helical" evidence="6">
    <location>
        <begin position="97"/>
        <end position="120"/>
    </location>
</feature>
<evidence type="ECO:0000256" key="3">
    <source>
        <dbReference type="ARBA" id="ARBA00022989"/>
    </source>
</evidence>
<reference evidence="7" key="1">
    <citation type="journal article" date="2020" name="Stud. Mycol.">
        <title>101 Dothideomycetes genomes: a test case for predicting lifestyles and emergence of pathogens.</title>
        <authorList>
            <person name="Haridas S."/>
            <person name="Albert R."/>
            <person name="Binder M."/>
            <person name="Bloem J."/>
            <person name="Labutti K."/>
            <person name="Salamov A."/>
            <person name="Andreopoulos B."/>
            <person name="Baker S."/>
            <person name="Barry K."/>
            <person name="Bills G."/>
            <person name="Bluhm B."/>
            <person name="Cannon C."/>
            <person name="Castanera R."/>
            <person name="Culley D."/>
            <person name="Daum C."/>
            <person name="Ezra D."/>
            <person name="Gonzalez J."/>
            <person name="Henrissat B."/>
            <person name="Kuo A."/>
            <person name="Liang C."/>
            <person name="Lipzen A."/>
            <person name="Lutzoni F."/>
            <person name="Magnuson J."/>
            <person name="Mondo S."/>
            <person name="Nolan M."/>
            <person name="Ohm R."/>
            <person name="Pangilinan J."/>
            <person name="Park H.-J."/>
            <person name="Ramirez L."/>
            <person name="Alfaro M."/>
            <person name="Sun H."/>
            <person name="Tritt A."/>
            <person name="Yoshinaga Y."/>
            <person name="Zwiers L.-H."/>
            <person name="Turgeon B."/>
            <person name="Goodwin S."/>
            <person name="Spatafora J."/>
            <person name="Crous P."/>
            <person name="Grigoriev I."/>
        </authorList>
    </citation>
    <scope>NUCLEOTIDE SEQUENCE</scope>
    <source>
        <strain evidence="7">CBS 110217</strain>
    </source>
</reference>
<evidence type="ECO:0000256" key="2">
    <source>
        <dbReference type="ARBA" id="ARBA00022692"/>
    </source>
</evidence>
<dbReference type="PANTHER" id="PTHR15549">
    <property type="entry name" value="PAIRED IMMUNOGLOBULIN-LIKE TYPE 2 RECEPTOR"/>
    <property type="match status" value="1"/>
</dbReference>
<dbReference type="GO" id="GO:0071944">
    <property type="term" value="C:cell periphery"/>
    <property type="evidence" value="ECO:0007669"/>
    <property type="project" value="UniProtKB-ARBA"/>
</dbReference>
<feature type="region of interest" description="Disordered" evidence="5">
    <location>
        <begin position="161"/>
        <end position="180"/>
    </location>
</feature>
<keyword evidence="8" id="KW-1185">Reference proteome</keyword>
<accession>A0A9P4HB68</accession>
<evidence type="ECO:0000256" key="1">
    <source>
        <dbReference type="ARBA" id="ARBA00004167"/>
    </source>
</evidence>
<keyword evidence="3 6" id="KW-1133">Transmembrane helix</keyword>
<gene>
    <name evidence="7" type="ORF">EK21DRAFT_88523</name>
</gene>
<dbReference type="OrthoDB" id="3694586at2759"/>
<feature type="compositionally biased region" description="Polar residues" evidence="5">
    <location>
        <begin position="74"/>
        <end position="91"/>
    </location>
</feature>
<proteinExistence type="predicted"/>
<dbReference type="Proteomes" id="UP000799777">
    <property type="component" value="Unassembled WGS sequence"/>
</dbReference>
<comment type="caution">
    <text evidence="7">The sequence shown here is derived from an EMBL/GenBank/DDBJ whole genome shotgun (WGS) entry which is preliminary data.</text>
</comment>
<evidence type="ECO:0000313" key="8">
    <source>
        <dbReference type="Proteomes" id="UP000799777"/>
    </source>
</evidence>
<evidence type="ECO:0000256" key="5">
    <source>
        <dbReference type="SAM" id="MobiDB-lite"/>
    </source>
</evidence>
<feature type="region of interest" description="Disordered" evidence="5">
    <location>
        <begin position="204"/>
        <end position="271"/>
    </location>
</feature>
<feature type="compositionally biased region" description="Basic and acidic residues" evidence="5">
    <location>
        <begin position="234"/>
        <end position="245"/>
    </location>
</feature>
<name>A0A9P4HB68_9PLEO</name>
<dbReference type="AlphaFoldDB" id="A0A9P4HB68"/>
<dbReference type="PANTHER" id="PTHR15549:SF6">
    <property type="entry name" value="MID2 DOMAIN-CONTAINING PROTEIN"/>
    <property type="match status" value="1"/>
</dbReference>
<organism evidence="7 8">
    <name type="scientific">Setomelanomma holmii</name>
    <dbReference type="NCBI Taxonomy" id="210430"/>
    <lineage>
        <taxon>Eukaryota</taxon>
        <taxon>Fungi</taxon>
        <taxon>Dikarya</taxon>
        <taxon>Ascomycota</taxon>
        <taxon>Pezizomycotina</taxon>
        <taxon>Dothideomycetes</taxon>
        <taxon>Pleosporomycetidae</taxon>
        <taxon>Pleosporales</taxon>
        <taxon>Pleosporineae</taxon>
        <taxon>Phaeosphaeriaceae</taxon>
        <taxon>Setomelanomma</taxon>
    </lineage>
</organism>
<feature type="compositionally biased region" description="Basic and acidic residues" evidence="5">
    <location>
        <begin position="258"/>
        <end position="271"/>
    </location>
</feature>
<feature type="compositionally biased region" description="Polar residues" evidence="5">
    <location>
        <begin position="209"/>
        <end position="221"/>
    </location>
</feature>
<feature type="region of interest" description="Disordered" evidence="5">
    <location>
        <begin position="125"/>
        <end position="149"/>
    </location>
</feature>
<feature type="compositionally biased region" description="Acidic residues" evidence="5">
    <location>
        <begin position="17"/>
        <end position="26"/>
    </location>
</feature>
<evidence type="ECO:0000256" key="6">
    <source>
        <dbReference type="SAM" id="Phobius"/>
    </source>
</evidence>
<keyword evidence="4 6" id="KW-0472">Membrane</keyword>
<comment type="subcellular location">
    <subcellularLocation>
        <location evidence="1">Membrane</location>
        <topology evidence="1">Single-pass membrane protein</topology>
    </subcellularLocation>
</comment>
<evidence type="ECO:0000256" key="4">
    <source>
        <dbReference type="ARBA" id="ARBA00023136"/>
    </source>
</evidence>
<dbReference type="EMBL" id="ML978185">
    <property type="protein sequence ID" value="KAF2031009.1"/>
    <property type="molecule type" value="Genomic_DNA"/>
</dbReference>
<dbReference type="GO" id="GO:0016020">
    <property type="term" value="C:membrane"/>
    <property type="evidence" value="ECO:0007669"/>
    <property type="project" value="UniProtKB-SubCell"/>
</dbReference>
<sequence>MASPTVPTVPFPTATDFDIDDDDDDAISSLVPGPVATTPPVQLPAPVPPSGITSAAGRPSANIPEDPIPKNLPFGSSTPLETANGPNNDSNSLGTGASAGIGVGVAIAVILAAIAAWMFVRIRRRRRQQQGKTSQSTYNGDSPDKEVAQRTAGPDIRAYYAGGASELPNGKETVTGEPSRQYNELASPIVPQEIHGDRDFAAKLPGSAVSATGTGKSSEGWSSPPPIYKPGAPRSEKKSGVRLFDDAPIDDLDSPVGVDERPRPVDQKGGL</sequence>
<dbReference type="InterPro" id="IPR051694">
    <property type="entry name" value="Immunoregulatory_rcpt-like"/>
</dbReference>
<feature type="compositionally biased region" description="Polar residues" evidence="5">
    <location>
        <begin position="131"/>
        <end position="140"/>
    </location>
</feature>
<keyword evidence="2 6" id="KW-0812">Transmembrane</keyword>
<feature type="compositionally biased region" description="Low complexity" evidence="5">
    <location>
        <begin position="1"/>
        <end position="16"/>
    </location>
</feature>
<feature type="region of interest" description="Disordered" evidence="5">
    <location>
        <begin position="1"/>
        <end position="91"/>
    </location>
</feature>
<protein>
    <submittedName>
        <fullName evidence="7">Uncharacterized protein</fullName>
    </submittedName>
</protein>